<dbReference type="Gene3D" id="3.90.1200.10">
    <property type="match status" value="1"/>
</dbReference>
<comment type="caution">
    <text evidence="2">The sequence shown here is derived from an EMBL/GenBank/DDBJ whole genome shotgun (WGS) entry which is preliminary data.</text>
</comment>
<dbReference type="AlphaFoldDB" id="A0ABD2X4Y3"/>
<dbReference type="EMBL" id="JBJJXI010000052">
    <property type="protein sequence ID" value="KAL3400155.1"/>
    <property type="molecule type" value="Genomic_DNA"/>
</dbReference>
<dbReference type="SMART" id="SM00587">
    <property type="entry name" value="CHK"/>
    <property type="match status" value="1"/>
</dbReference>
<dbReference type="Proteomes" id="UP001627154">
    <property type="component" value="Unassembled WGS sequence"/>
</dbReference>
<sequence length="403" mass="46900">MSILNFKDIKLVISRALSPETEILKYRFKPFTKSKTGCFGTHSSLEVITQQEANKKKYVVSQSFFVKTFPESFLIREELMDEDMFTEEVHFYDEVQPLMMNKLKLQRWSPKCYLAREHTLVFEDLRAQDFNVIASNEFDLLHLRAALSALSRFHASTILTEKRLGITMKQAYPNAFNEKLFACHKKFARGIPVGFDAIAYMAKKFGLNSSIVPKIYNLVFGLVKMQGNGCNVICHGDLWKNNILFDKTVPHPNCVMVDYQFLRYASPNTDVAMLIYLHTNPEFRQKHELDMFNHYYSSLNGMLSRNKCALEEFSYDVMLKDYHKHKIVGMALGCLYLPGVFLKPELLQKIMNEPETMNAWFLGNRKKIIQQNMDDHPDYEQNLKDRIVELIQEAEKVILSGYN</sequence>
<accession>A0ABD2X4Y3</accession>
<dbReference type="InterPro" id="IPR011009">
    <property type="entry name" value="Kinase-like_dom_sf"/>
</dbReference>
<organism evidence="2 3">
    <name type="scientific">Trichogramma kaykai</name>
    <dbReference type="NCBI Taxonomy" id="54128"/>
    <lineage>
        <taxon>Eukaryota</taxon>
        <taxon>Metazoa</taxon>
        <taxon>Ecdysozoa</taxon>
        <taxon>Arthropoda</taxon>
        <taxon>Hexapoda</taxon>
        <taxon>Insecta</taxon>
        <taxon>Pterygota</taxon>
        <taxon>Neoptera</taxon>
        <taxon>Endopterygota</taxon>
        <taxon>Hymenoptera</taxon>
        <taxon>Apocrita</taxon>
        <taxon>Proctotrupomorpha</taxon>
        <taxon>Chalcidoidea</taxon>
        <taxon>Trichogrammatidae</taxon>
        <taxon>Trichogramma</taxon>
    </lineage>
</organism>
<keyword evidence="3" id="KW-1185">Reference proteome</keyword>
<dbReference type="InterPro" id="IPR015897">
    <property type="entry name" value="CHK_kinase-like"/>
</dbReference>
<dbReference type="SUPFAM" id="SSF56112">
    <property type="entry name" value="Protein kinase-like (PK-like)"/>
    <property type="match status" value="1"/>
</dbReference>
<dbReference type="InterPro" id="IPR004119">
    <property type="entry name" value="EcKL"/>
</dbReference>
<protein>
    <recommendedName>
        <fullName evidence="1">CHK kinase-like domain-containing protein</fullName>
    </recommendedName>
</protein>
<feature type="domain" description="CHK kinase-like" evidence="1">
    <location>
        <begin position="120"/>
        <end position="305"/>
    </location>
</feature>
<evidence type="ECO:0000259" key="1">
    <source>
        <dbReference type="SMART" id="SM00587"/>
    </source>
</evidence>
<dbReference type="Pfam" id="PF02958">
    <property type="entry name" value="EcKL"/>
    <property type="match status" value="1"/>
</dbReference>
<dbReference type="PANTHER" id="PTHR11012:SF48">
    <property type="entry name" value="CHK KINASE-LIKE DOMAIN-CONTAINING PROTEIN-RELATED"/>
    <property type="match status" value="1"/>
</dbReference>
<dbReference type="PANTHER" id="PTHR11012">
    <property type="entry name" value="PROTEIN KINASE-LIKE DOMAIN-CONTAINING"/>
    <property type="match status" value="1"/>
</dbReference>
<proteinExistence type="predicted"/>
<evidence type="ECO:0000313" key="3">
    <source>
        <dbReference type="Proteomes" id="UP001627154"/>
    </source>
</evidence>
<name>A0ABD2X4Y3_9HYME</name>
<gene>
    <name evidence="2" type="ORF">TKK_006499</name>
</gene>
<evidence type="ECO:0000313" key="2">
    <source>
        <dbReference type="EMBL" id="KAL3400155.1"/>
    </source>
</evidence>
<reference evidence="2 3" key="1">
    <citation type="journal article" date="2024" name="bioRxiv">
        <title>A reference genome for Trichogramma kaykai: A tiny desert-dwelling parasitoid wasp with competing sex-ratio distorters.</title>
        <authorList>
            <person name="Culotta J."/>
            <person name="Lindsey A.R."/>
        </authorList>
    </citation>
    <scope>NUCLEOTIDE SEQUENCE [LARGE SCALE GENOMIC DNA]</scope>
    <source>
        <strain evidence="2 3">KSX58</strain>
    </source>
</reference>